<organism evidence="3 4">
    <name type="scientific">Steinernema carpocapsae</name>
    <name type="common">Entomopathogenic nematode</name>
    <dbReference type="NCBI Taxonomy" id="34508"/>
    <lineage>
        <taxon>Eukaryota</taxon>
        <taxon>Metazoa</taxon>
        <taxon>Ecdysozoa</taxon>
        <taxon>Nematoda</taxon>
        <taxon>Chromadorea</taxon>
        <taxon>Rhabditida</taxon>
        <taxon>Tylenchina</taxon>
        <taxon>Panagrolaimomorpha</taxon>
        <taxon>Strongyloidoidea</taxon>
        <taxon>Steinernematidae</taxon>
        <taxon>Steinernema</taxon>
    </lineage>
</organism>
<feature type="chain" id="PRO_5020809560" description="Peptidase S1 domain-containing protein" evidence="2">
    <location>
        <begin position="19"/>
        <end position="236"/>
    </location>
</feature>
<sequence length="236" mass="26633">MHLAVVFLTLALAPFCSSANLFEPLYSQDISDVHVEWKQIEFETRGYELKIDGKFAILTNSCLEDDSRLCLCIQNVLADKNRLHHLCPPGTLHICLTKRPKNEAYVVNPADEGFAVVNFNSLNGNLKRKNEIKIEFVDGYPTSSEENVFGERSFWFEYRSTDEEGVGNQFRQSHVPLGRPKRNRCQGRPETDLLAQIRAAHKAGSCSSSSQARAHSARKPEPPDVDGNEPYRLLLV</sequence>
<feature type="compositionally biased region" description="Low complexity" evidence="1">
    <location>
        <begin position="203"/>
        <end position="214"/>
    </location>
</feature>
<feature type="signal peptide" evidence="2">
    <location>
        <begin position="1"/>
        <end position="18"/>
    </location>
</feature>
<comment type="caution">
    <text evidence="3">The sequence shown here is derived from an EMBL/GenBank/DDBJ whole genome shotgun (WGS) entry which is preliminary data.</text>
</comment>
<keyword evidence="4" id="KW-1185">Reference proteome</keyword>
<evidence type="ECO:0000256" key="1">
    <source>
        <dbReference type="SAM" id="MobiDB-lite"/>
    </source>
</evidence>
<reference evidence="3 4" key="1">
    <citation type="journal article" date="2015" name="Genome Biol.">
        <title>Comparative genomics of Steinernema reveals deeply conserved gene regulatory networks.</title>
        <authorList>
            <person name="Dillman A.R."/>
            <person name="Macchietto M."/>
            <person name="Porter C.F."/>
            <person name="Rogers A."/>
            <person name="Williams B."/>
            <person name="Antoshechkin I."/>
            <person name="Lee M.M."/>
            <person name="Goodwin Z."/>
            <person name="Lu X."/>
            <person name="Lewis E.E."/>
            <person name="Goodrich-Blair H."/>
            <person name="Stock S.P."/>
            <person name="Adams B.J."/>
            <person name="Sternberg P.W."/>
            <person name="Mortazavi A."/>
        </authorList>
    </citation>
    <scope>NUCLEOTIDE SEQUENCE [LARGE SCALE GENOMIC DNA]</scope>
    <source>
        <strain evidence="3 4">ALL</strain>
    </source>
</reference>
<evidence type="ECO:0000313" key="4">
    <source>
        <dbReference type="Proteomes" id="UP000298663"/>
    </source>
</evidence>
<dbReference type="AlphaFoldDB" id="A0A4U5MM44"/>
<evidence type="ECO:0008006" key="5">
    <source>
        <dbReference type="Google" id="ProtNLM"/>
    </source>
</evidence>
<dbReference type="Proteomes" id="UP000298663">
    <property type="component" value="Unassembled WGS sequence"/>
</dbReference>
<name>A0A4U5MM44_STECR</name>
<accession>A0A4U5MM44</accession>
<evidence type="ECO:0000256" key="2">
    <source>
        <dbReference type="SAM" id="SignalP"/>
    </source>
</evidence>
<gene>
    <name evidence="3" type="ORF">L596_022561</name>
</gene>
<protein>
    <recommendedName>
        <fullName evidence="5">Peptidase S1 domain-containing protein</fullName>
    </recommendedName>
</protein>
<evidence type="ECO:0000313" key="3">
    <source>
        <dbReference type="EMBL" id="TKR70548.1"/>
    </source>
</evidence>
<feature type="region of interest" description="Disordered" evidence="1">
    <location>
        <begin position="203"/>
        <end position="230"/>
    </location>
</feature>
<keyword evidence="2" id="KW-0732">Signal</keyword>
<proteinExistence type="predicted"/>
<feature type="region of interest" description="Disordered" evidence="1">
    <location>
        <begin position="167"/>
        <end position="187"/>
    </location>
</feature>
<reference evidence="3 4" key="2">
    <citation type="journal article" date="2019" name="G3 (Bethesda)">
        <title>Hybrid Assembly of the Genome of the Entomopathogenic Nematode Steinernema carpocapsae Identifies the X-Chromosome.</title>
        <authorList>
            <person name="Serra L."/>
            <person name="Macchietto M."/>
            <person name="Macias-Munoz A."/>
            <person name="McGill C.J."/>
            <person name="Rodriguez I.M."/>
            <person name="Rodriguez B."/>
            <person name="Murad R."/>
            <person name="Mortazavi A."/>
        </authorList>
    </citation>
    <scope>NUCLEOTIDE SEQUENCE [LARGE SCALE GENOMIC DNA]</scope>
    <source>
        <strain evidence="3 4">ALL</strain>
    </source>
</reference>
<dbReference type="EMBL" id="AZBU02000007">
    <property type="protein sequence ID" value="TKR70548.1"/>
    <property type="molecule type" value="Genomic_DNA"/>
</dbReference>